<evidence type="ECO:0000256" key="2">
    <source>
        <dbReference type="ARBA" id="ARBA00022617"/>
    </source>
</evidence>
<keyword evidence="4" id="KW-0249">Electron transport</keyword>
<feature type="binding site" description="covalent" evidence="7">
    <location>
        <position position="142"/>
    </location>
    <ligand>
        <name>heme c</name>
        <dbReference type="ChEBI" id="CHEBI:61717"/>
    </ligand>
</feature>
<dbReference type="Gene3D" id="1.20.120.10">
    <property type="entry name" value="Cytochrome c/b562"/>
    <property type="match status" value="1"/>
</dbReference>
<name>A0A2W7NJ94_9RHOB</name>
<dbReference type="GO" id="GO:0009055">
    <property type="term" value="F:electron transfer activity"/>
    <property type="evidence" value="ECO:0007669"/>
    <property type="project" value="InterPro"/>
</dbReference>
<dbReference type="RefSeq" id="WP_111535588.1">
    <property type="nucleotide sequence ID" value="NZ_QKZL01000001.1"/>
</dbReference>
<reference evidence="9 10" key="1">
    <citation type="submission" date="2018-06" db="EMBL/GenBank/DDBJ databases">
        <title>Genomic Encyclopedia of Archaeal and Bacterial Type Strains, Phase II (KMG-II): from individual species to whole genera.</title>
        <authorList>
            <person name="Goeker M."/>
        </authorList>
    </citation>
    <scope>NUCLEOTIDE SEQUENCE [LARGE SCALE GENOMIC DNA]</scope>
    <source>
        <strain evidence="9 10">DSM 22009</strain>
    </source>
</reference>
<dbReference type="GO" id="GO:0042597">
    <property type="term" value="C:periplasmic space"/>
    <property type="evidence" value="ECO:0007669"/>
    <property type="project" value="InterPro"/>
</dbReference>
<accession>A0A2W7NJ94</accession>
<keyword evidence="1" id="KW-0813">Transport</keyword>
<evidence type="ECO:0000313" key="9">
    <source>
        <dbReference type="EMBL" id="PZX19940.1"/>
    </source>
</evidence>
<evidence type="ECO:0000256" key="7">
    <source>
        <dbReference type="PIRSR" id="PIRSR000027-2"/>
    </source>
</evidence>
<keyword evidence="8" id="KW-0732">Signal</keyword>
<keyword evidence="5 6" id="KW-0408">Iron</keyword>
<dbReference type="PROSITE" id="PS51009">
    <property type="entry name" value="CYTCII"/>
    <property type="match status" value="1"/>
</dbReference>
<dbReference type="SUPFAM" id="SSF47175">
    <property type="entry name" value="Cytochromes"/>
    <property type="match status" value="1"/>
</dbReference>
<evidence type="ECO:0000256" key="6">
    <source>
        <dbReference type="PIRSR" id="PIRSR000027-1"/>
    </source>
</evidence>
<keyword evidence="10" id="KW-1185">Reference proteome</keyword>
<feature type="binding site" description="axial binding residue" evidence="6">
    <location>
        <position position="143"/>
    </location>
    <ligand>
        <name>heme c</name>
        <dbReference type="ChEBI" id="CHEBI:61717"/>
    </ligand>
    <ligandPart>
        <name>Fe</name>
        <dbReference type="ChEBI" id="CHEBI:18248"/>
    </ligandPart>
</feature>
<proteinExistence type="predicted"/>
<feature type="signal peptide" evidence="8">
    <location>
        <begin position="1"/>
        <end position="20"/>
    </location>
</feature>
<evidence type="ECO:0000256" key="8">
    <source>
        <dbReference type="SAM" id="SignalP"/>
    </source>
</evidence>
<gene>
    <name evidence="9" type="ORF">LX81_00404</name>
</gene>
<dbReference type="GO" id="GO:0022900">
    <property type="term" value="P:electron transport chain"/>
    <property type="evidence" value="ECO:0007669"/>
    <property type="project" value="InterPro"/>
</dbReference>
<dbReference type="InterPro" id="IPR012127">
    <property type="entry name" value="Cyt_c_prime"/>
</dbReference>
<feature type="chain" id="PRO_5015840820" evidence="8">
    <location>
        <begin position="21"/>
        <end position="151"/>
    </location>
</feature>
<dbReference type="Proteomes" id="UP000248916">
    <property type="component" value="Unassembled WGS sequence"/>
</dbReference>
<protein>
    <submittedName>
        <fullName evidence="9">Cytochrome c556</fullName>
    </submittedName>
</protein>
<dbReference type="AlphaFoldDB" id="A0A2W7NJ94"/>
<comment type="PTM">
    <text evidence="7">Binds 1 heme group per subunit.</text>
</comment>
<dbReference type="GO" id="GO:0005506">
    <property type="term" value="F:iron ion binding"/>
    <property type="evidence" value="ECO:0007669"/>
    <property type="project" value="InterPro"/>
</dbReference>
<evidence type="ECO:0000256" key="1">
    <source>
        <dbReference type="ARBA" id="ARBA00022448"/>
    </source>
</evidence>
<comment type="caution">
    <text evidence="9">The sequence shown here is derived from an EMBL/GenBank/DDBJ whole genome shotgun (WGS) entry which is preliminary data.</text>
</comment>
<dbReference type="OrthoDB" id="7596534at2"/>
<dbReference type="InterPro" id="IPR002321">
    <property type="entry name" value="Cyt_c_II"/>
</dbReference>
<evidence type="ECO:0000256" key="5">
    <source>
        <dbReference type="ARBA" id="ARBA00023004"/>
    </source>
</evidence>
<organism evidence="9 10">
    <name type="scientific">Palleronia aestuarii</name>
    <dbReference type="NCBI Taxonomy" id="568105"/>
    <lineage>
        <taxon>Bacteria</taxon>
        <taxon>Pseudomonadati</taxon>
        <taxon>Pseudomonadota</taxon>
        <taxon>Alphaproteobacteria</taxon>
        <taxon>Rhodobacterales</taxon>
        <taxon>Roseobacteraceae</taxon>
        <taxon>Palleronia</taxon>
    </lineage>
</organism>
<sequence>MRLMMATGLLLAGLGGPLAAQDDNPNVEARQHHMDLYSYNLSILGAMAKGERDYDAELAGAAASRLHALATLDQTGYWPEGTSSEEIDDSRALPALFENMDDYMNLTEELASAAMEMQNVAGDGAEAIGGQMRALGGSCGSCHEKYRQSDD</sequence>
<evidence type="ECO:0000313" key="10">
    <source>
        <dbReference type="Proteomes" id="UP000248916"/>
    </source>
</evidence>
<feature type="binding site" description="covalent" evidence="7">
    <location>
        <position position="139"/>
    </location>
    <ligand>
        <name>heme c</name>
        <dbReference type="ChEBI" id="CHEBI:61717"/>
    </ligand>
</feature>
<dbReference type="PIRSF" id="PIRSF000027">
    <property type="entry name" value="Cytc_c_prime"/>
    <property type="match status" value="1"/>
</dbReference>
<dbReference type="InterPro" id="IPR010980">
    <property type="entry name" value="Cyt_c/b562"/>
</dbReference>
<dbReference type="GO" id="GO:0020037">
    <property type="term" value="F:heme binding"/>
    <property type="evidence" value="ECO:0007669"/>
    <property type="project" value="InterPro"/>
</dbReference>
<keyword evidence="2 7" id="KW-0349">Heme</keyword>
<keyword evidence="3 6" id="KW-0479">Metal-binding</keyword>
<evidence type="ECO:0000256" key="3">
    <source>
        <dbReference type="ARBA" id="ARBA00022723"/>
    </source>
</evidence>
<dbReference type="Pfam" id="PF01322">
    <property type="entry name" value="Cytochrom_C_2"/>
    <property type="match status" value="1"/>
</dbReference>
<evidence type="ECO:0000256" key="4">
    <source>
        <dbReference type="ARBA" id="ARBA00022982"/>
    </source>
</evidence>
<dbReference type="EMBL" id="QKZL01000001">
    <property type="protein sequence ID" value="PZX19940.1"/>
    <property type="molecule type" value="Genomic_DNA"/>
</dbReference>